<evidence type="ECO:0000313" key="2">
    <source>
        <dbReference type="Proteomes" id="UP001335648"/>
    </source>
</evidence>
<evidence type="ECO:0000313" key="1">
    <source>
        <dbReference type="EMBL" id="KAK5931522.1"/>
    </source>
</evidence>
<sequence length="115" mass="12770">MLPRRSYHLPLLALERGCYLGAATTCPCWPWKEDATSEELPLALAGLGKRMLPRSSYHLPLLALERGCYLGGATTCPCWPWKEDATSEQLPLALAGLGKRMLNLPHNFLHSEVII</sequence>
<accession>A0AAN8HXL5</accession>
<name>A0AAN8HXL5_9TELE</name>
<comment type="caution">
    <text evidence="1">The sequence shown here is derived from an EMBL/GenBank/DDBJ whole genome shotgun (WGS) entry which is preliminary data.</text>
</comment>
<protein>
    <submittedName>
        <fullName evidence="1">Uncharacterized protein</fullName>
    </submittedName>
</protein>
<reference evidence="1 2" key="1">
    <citation type="journal article" date="2023" name="Mol. Biol. Evol.">
        <title>Genomics of Secondarily Temperate Adaptation in the Only Non-Antarctic Icefish.</title>
        <authorList>
            <person name="Rivera-Colon A.G."/>
            <person name="Rayamajhi N."/>
            <person name="Minhas B.F."/>
            <person name="Madrigal G."/>
            <person name="Bilyk K.T."/>
            <person name="Yoon V."/>
            <person name="Hune M."/>
            <person name="Gregory S."/>
            <person name="Cheng C.H.C."/>
            <person name="Catchen J.M."/>
        </authorList>
    </citation>
    <scope>NUCLEOTIDE SEQUENCE [LARGE SCALE GENOMIC DNA]</scope>
    <source>
        <strain evidence="1">JC2023a</strain>
    </source>
</reference>
<keyword evidence="2" id="KW-1185">Reference proteome</keyword>
<dbReference type="EMBL" id="JAULUE010000069">
    <property type="protein sequence ID" value="KAK5931522.1"/>
    <property type="molecule type" value="Genomic_DNA"/>
</dbReference>
<gene>
    <name evidence="1" type="ORF">CesoFtcFv8_000183</name>
</gene>
<organism evidence="1 2">
    <name type="scientific">Champsocephalus esox</name>
    <name type="common">pike icefish</name>
    <dbReference type="NCBI Taxonomy" id="159716"/>
    <lineage>
        <taxon>Eukaryota</taxon>
        <taxon>Metazoa</taxon>
        <taxon>Chordata</taxon>
        <taxon>Craniata</taxon>
        <taxon>Vertebrata</taxon>
        <taxon>Euteleostomi</taxon>
        <taxon>Actinopterygii</taxon>
        <taxon>Neopterygii</taxon>
        <taxon>Teleostei</taxon>
        <taxon>Neoteleostei</taxon>
        <taxon>Acanthomorphata</taxon>
        <taxon>Eupercaria</taxon>
        <taxon>Perciformes</taxon>
        <taxon>Notothenioidei</taxon>
        <taxon>Channichthyidae</taxon>
        <taxon>Champsocephalus</taxon>
    </lineage>
</organism>
<dbReference type="Proteomes" id="UP001335648">
    <property type="component" value="Unassembled WGS sequence"/>
</dbReference>
<proteinExistence type="predicted"/>
<dbReference type="AlphaFoldDB" id="A0AAN8HXL5"/>